<dbReference type="AlphaFoldDB" id="A0A2S1YKH3"/>
<feature type="transmembrane region" description="Helical" evidence="1">
    <location>
        <begin position="52"/>
        <end position="71"/>
    </location>
</feature>
<name>A0A2S1YKH3_9FLAO</name>
<evidence type="ECO:0000313" key="3">
    <source>
        <dbReference type="Proteomes" id="UP000245250"/>
    </source>
</evidence>
<gene>
    <name evidence="2" type="ORF">HYN56_10180</name>
</gene>
<dbReference type="Proteomes" id="UP000245250">
    <property type="component" value="Chromosome"/>
</dbReference>
<feature type="transmembrane region" description="Helical" evidence="1">
    <location>
        <begin position="26"/>
        <end position="46"/>
    </location>
</feature>
<keyword evidence="3" id="KW-1185">Reference proteome</keyword>
<organism evidence="2 3">
    <name type="scientific">Flavobacterium crocinum</name>
    <dbReference type="NCBI Taxonomy" id="2183896"/>
    <lineage>
        <taxon>Bacteria</taxon>
        <taxon>Pseudomonadati</taxon>
        <taxon>Bacteroidota</taxon>
        <taxon>Flavobacteriia</taxon>
        <taxon>Flavobacteriales</taxon>
        <taxon>Flavobacteriaceae</taxon>
        <taxon>Flavobacterium</taxon>
    </lineage>
</organism>
<reference evidence="2 3" key="1">
    <citation type="submission" date="2018-05" db="EMBL/GenBank/DDBJ databases">
        <title>Genome sequencing of Flavobacterium sp. HYN0056.</title>
        <authorList>
            <person name="Yi H."/>
            <person name="Baek C."/>
        </authorList>
    </citation>
    <scope>NUCLEOTIDE SEQUENCE [LARGE SCALE GENOMIC DNA]</scope>
    <source>
        <strain evidence="2 3">HYN0056</strain>
    </source>
</reference>
<proteinExistence type="predicted"/>
<accession>A0A2S1YKH3</accession>
<dbReference type="EMBL" id="CP029255">
    <property type="protein sequence ID" value="AWK04574.1"/>
    <property type="molecule type" value="Genomic_DNA"/>
</dbReference>
<evidence type="ECO:0000256" key="1">
    <source>
        <dbReference type="SAM" id="Phobius"/>
    </source>
</evidence>
<sequence length="181" mass="21271">MPNYYNFTVSTNHISYDPFWYVKLNLLSNSVIIICFLTFGLIYFYVYESKNGIVVALIVSVIFFVSSIYRLKIKHKTTFLFDKIDNKFYKITPYGKKEIVVLNTILNITTKSTSRTFCYVLTSKTDSTITRNYLTNNIKNEYQNNPEVRFLEMEIMPQLELFLNLNKEILIATDSKYGSFI</sequence>
<keyword evidence="1" id="KW-0812">Transmembrane</keyword>
<keyword evidence="1" id="KW-0472">Membrane</keyword>
<dbReference type="RefSeq" id="WP_109192073.1">
    <property type="nucleotide sequence ID" value="NZ_CP029255.1"/>
</dbReference>
<dbReference type="OrthoDB" id="1377105at2"/>
<dbReference type="KEGG" id="fcr:HYN56_10180"/>
<keyword evidence="1" id="KW-1133">Transmembrane helix</keyword>
<evidence type="ECO:0000313" key="2">
    <source>
        <dbReference type="EMBL" id="AWK04574.1"/>
    </source>
</evidence>
<protein>
    <submittedName>
        <fullName evidence="2">Uncharacterized protein</fullName>
    </submittedName>
</protein>